<organism evidence="2 3">
    <name type="scientific">Corynebacterium maris DSM 45190</name>
    <dbReference type="NCBI Taxonomy" id="1224163"/>
    <lineage>
        <taxon>Bacteria</taxon>
        <taxon>Bacillati</taxon>
        <taxon>Actinomycetota</taxon>
        <taxon>Actinomycetes</taxon>
        <taxon>Mycobacteriales</taxon>
        <taxon>Corynebacteriaceae</taxon>
        <taxon>Corynebacterium</taxon>
    </lineage>
</organism>
<evidence type="ECO:0000313" key="3">
    <source>
        <dbReference type="Proteomes" id="UP000015388"/>
    </source>
</evidence>
<dbReference type="GO" id="GO:0005829">
    <property type="term" value="C:cytosol"/>
    <property type="evidence" value="ECO:0007669"/>
    <property type="project" value="TreeGrafter"/>
</dbReference>
<dbReference type="PANTHER" id="PTHR30543">
    <property type="entry name" value="CHROMATE REDUCTASE"/>
    <property type="match status" value="1"/>
</dbReference>
<dbReference type="HOGENOM" id="CLU_055322_2_2_11"/>
<dbReference type="Pfam" id="PF03358">
    <property type="entry name" value="FMN_red"/>
    <property type="match status" value="1"/>
</dbReference>
<dbReference type="PATRIC" id="fig|1224163.3.peg.857"/>
<dbReference type="PANTHER" id="PTHR30543:SF21">
    <property type="entry name" value="NAD(P)H-DEPENDENT FMN REDUCTASE LOT6"/>
    <property type="match status" value="1"/>
</dbReference>
<dbReference type="InterPro" id="IPR005025">
    <property type="entry name" value="FMN_Rdtase-like_dom"/>
</dbReference>
<name>S5T1A9_9CORY</name>
<sequence length="183" mass="20026">MKFGIIIGSIREGRAAESVAQWVKQQADARGGDAAYELVDLNDYNVPLNSSAVVPGAANKRYEDPAVTAWSEKIDALDGYVFVTPEYNHSVPGPFKNAFDSLGSEWSDKPVAFVGYGSAGAVRAVEHWRNIVANLSMFDVRNQLDLNLFTEFDDNGAAPNERRPEEMAAIFDDLERIAGLLQG</sequence>
<dbReference type="eggNOG" id="COG0431">
    <property type="taxonomic scope" value="Bacteria"/>
</dbReference>
<dbReference type="InterPro" id="IPR050712">
    <property type="entry name" value="NAD(P)H-dep_reductase"/>
</dbReference>
<dbReference type="Proteomes" id="UP000015388">
    <property type="component" value="Chromosome"/>
</dbReference>
<proteinExistence type="predicted"/>
<gene>
    <name evidence="2" type="ORF">B841_04285</name>
</gene>
<dbReference type="GO" id="GO:0016491">
    <property type="term" value="F:oxidoreductase activity"/>
    <property type="evidence" value="ECO:0007669"/>
    <property type="project" value="InterPro"/>
</dbReference>
<dbReference type="KEGG" id="cmd:B841_04285"/>
<accession>S5T1A9</accession>
<dbReference type="AlphaFoldDB" id="S5T1A9"/>
<dbReference type="EMBL" id="CP003924">
    <property type="protein sequence ID" value="AGS34340.1"/>
    <property type="molecule type" value="Genomic_DNA"/>
</dbReference>
<dbReference type="SUPFAM" id="SSF52218">
    <property type="entry name" value="Flavoproteins"/>
    <property type="match status" value="1"/>
</dbReference>
<feature type="domain" description="NADPH-dependent FMN reductase-like" evidence="1">
    <location>
        <begin position="1"/>
        <end position="144"/>
    </location>
</feature>
<reference evidence="2 3" key="1">
    <citation type="submission" date="2012-11" db="EMBL/GenBank/DDBJ databases">
        <title>The complete genome sequence of Corynebacterium maris Coryn-1 (=DSM 45190).</title>
        <authorList>
            <person name="Schaffert L."/>
            <person name="Albersmeier A."/>
            <person name="Kalinowski J."/>
            <person name="Ruckert C."/>
        </authorList>
    </citation>
    <scope>NUCLEOTIDE SEQUENCE [LARGE SCALE GENOMIC DNA]</scope>
    <source>
        <strain evidence="3">Coryn-1</strain>
    </source>
</reference>
<dbReference type="RefSeq" id="WP_020934273.1">
    <property type="nucleotide sequence ID" value="NC_021915.1"/>
</dbReference>
<dbReference type="InterPro" id="IPR029039">
    <property type="entry name" value="Flavoprotein-like_sf"/>
</dbReference>
<dbReference type="GO" id="GO:0010181">
    <property type="term" value="F:FMN binding"/>
    <property type="evidence" value="ECO:0007669"/>
    <property type="project" value="TreeGrafter"/>
</dbReference>
<protein>
    <submittedName>
        <fullName evidence="2">NADPH-dependent FMN reductase</fullName>
    </submittedName>
</protein>
<evidence type="ECO:0000313" key="2">
    <source>
        <dbReference type="EMBL" id="AGS34340.1"/>
    </source>
</evidence>
<keyword evidence="3" id="KW-1185">Reference proteome</keyword>
<dbReference type="OrthoDB" id="9812295at2"/>
<evidence type="ECO:0000259" key="1">
    <source>
        <dbReference type="Pfam" id="PF03358"/>
    </source>
</evidence>
<dbReference type="Gene3D" id="3.40.50.360">
    <property type="match status" value="1"/>
</dbReference>